<dbReference type="RefSeq" id="WP_138591308.1">
    <property type="nucleotide sequence ID" value="NZ_PNBX01000028.1"/>
</dbReference>
<dbReference type="SMART" id="SM00460">
    <property type="entry name" value="TGc"/>
    <property type="match status" value="1"/>
</dbReference>
<gene>
    <name evidence="3" type="ORF">CWC19_07585</name>
</gene>
<proteinExistence type="predicted"/>
<dbReference type="EMBL" id="PNBX01000028">
    <property type="protein sequence ID" value="TMO68921.1"/>
    <property type="molecule type" value="Genomic_DNA"/>
</dbReference>
<feature type="transmembrane region" description="Helical" evidence="1">
    <location>
        <begin position="52"/>
        <end position="69"/>
    </location>
</feature>
<evidence type="ECO:0000313" key="3">
    <source>
        <dbReference type="EMBL" id="TMO68921.1"/>
    </source>
</evidence>
<keyword evidence="1" id="KW-1133">Transmembrane helix</keyword>
<organism evidence="3 4">
    <name type="scientific">Pseudoalteromonas aurantia</name>
    <dbReference type="NCBI Taxonomy" id="43654"/>
    <lineage>
        <taxon>Bacteria</taxon>
        <taxon>Pseudomonadati</taxon>
        <taxon>Pseudomonadota</taxon>
        <taxon>Gammaproteobacteria</taxon>
        <taxon>Alteromonadales</taxon>
        <taxon>Pseudoalteromonadaceae</taxon>
        <taxon>Pseudoalteromonas</taxon>
    </lineage>
</organism>
<dbReference type="PANTHER" id="PTHR42736:SF1">
    <property type="entry name" value="PROTEIN-GLUTAMINE GAMMA-GLUTAMYLTRANSFERASE"/>
    <property type="match status" value="1"/>
</dbReference>
<feature type="transmembrane region" description="Helical" evidence="1">
    <location>
        <begin position="124"/>
        <end position="141"/>
    </location>
</feature>
<dbReference type="Pfam" id="PF11992">
    <property type="entry name" value="TgpA_N"/>
    <property type="match status" value="1"/>
</dbReference>
<keyword evidence="1" id="KW-0812">Transmembrane</keyword>
<dbReference type="AlphaFoldDB" id="A0A5S3VAF2"/>
<reference evidence="3 4" key="1">
    <citation type="submission" date="2018-01" db="EMBL/GenBank/DDBJ databases">
        <authorList>
            <person name="Paulsen S."/>
            <person name="Gram L.K."/>
        </authorList>
    </citation>
    <scope>NUCLEOTIDE SEQUENCE [LARGE SCALE GENOMIC DNA]</scope>
    <source>
        <strain evidence="3 4">S3790</strain>
    </source>
</reference>
<accession>A0A5S3VAF2</accession>
<dbReference type="OrthoDB" id="9804872at2"/>
<dbReference type="Gene3D" id="3.10.620.30">
    <property type="match status" value="1"/>
</dbReference>
<evidence type="ECO:0000259" key="2">
    <source>
        <dbReference type="SMART" id="SM00460"/>
    </source>
</evidence>
<dbReference type="PANTHER" id="PTHR42736">
    <property type="entry name" value="PROTEIN-GLUTAMINE GAMMA-GLUTAMYLTRANSFERASE"/>
    <property type="match status" value="1"/>
</dbReference>
<protein>
    <submittedName>
        <fullName evidence="3">DUF3488 domain-containing protein</fullName>
    </submittedName>
</protein>
<feature type="transmembrane region" description="Helical" evidence="1">
    <location>
        <begin position="535"/>
        <end position="556"/>
    </location>
</feature>
<comment type="caution">
    <text evidence="3">The sequence shown here is derived from an EMBL/GenBank/DDBJ whole genome shotgun (WGS) entry which is preliminary data.</text>
</comment>
<evidence type="ECO:0000313" key="4">
    <source>
        <dbReference type="Proteomes" id="UP000307217"/>
    </source>
</evidence>
<dbReference type="Pfam" id="PF01841">
    <property type="entry name" value="Transglut_core"/>
    <property type="match status" value="1"/>
</dbReference>
<feature type="transmembrane region" description="Helical" evidence="1">
    <location>
        <begin position="153"/>
        <end position="171"/>
    </location>
</feature>
<dbReference type="InterPro" id="IPR002931">
    <property type="entry name" value="Transglutaminase-like"/>
</dbReference>
<dbReference type="InterPro" id="IPR038765">
    <property type="entry name" value="Papain-like_cys_pep_sf"/>
</dbReference>
<name>A0A5S3VAF2_9GAMM</name>
<dbReference type="InterPro" id="IPR021878">
    <property type="entry name" value="TgpA_N"/>
</dbReference>
<dbReference type="InterPro" id="IPR052901">
    <property type="entry name" value="Bact_TGase-like"/>
</dbReference>
<feature type="domain" description="Transglutaminase-like" evidence="2">
    <location>
        <begin position="386"/>
        <end position="457"/>
    </location>
</feature>
<evidence type="ECO:0000256" key="1">
    <source>
        <dbReference type="SAM" id="Phobius"/>
    </source>
</evidence>
<dbReference type="Proteomes" id="UP000307217">
    <property type="component" value="Unassembled WGS sequence"/>
</dbReference>
<feature type="transmembrane region" description="Helical" evidence="1">
    <location>
        <begin position="12"/>
        <end position="40"/>
    </location>
</feature>
<sequence>MNTKLLVISSIYLVMTVMLFAELGIPFATLISVLIVWHVMQWKYIKSAPSNTLLNIVALIGMTVLGISIGFSNSVSLFVSLMVLACQLKVIQANNEKQNRQIMVLNFFTIPCVFLFSQDLFTTIVVVIMLVINLGVLAATSHKQQLLPATKTAAKNIFFLIPVSMLLVVFLPKIPSFWQLPGAQIARTGLSENVDPFSISELSQSDDLAFRAIIEESTSYSPPFYWRALIHDKFDGTSWHMARGQNIPVYVENSNISSDYKVIAEPSNLPWLFALGNAISNSNEVSTNQFGTLFSSKIRSRNFEYNVHTATDSSKMSLTRWEYQRYTQLPQKLNPKSTELARQWDNNTQSTQEFIAQMRAYFISQGFEYTLTPEVIEGANTIDEFVFETKSGFCGHYASSVAMMMRSVGIPSRLVSGYLGAEYNEANNYYSIYQYDAHAWVEFFIPNSGWQRLDPTAWISPERLIGSLSQHTSLSEQFKSNLGISLVALSGVPGMEWLRLKLEEYDYKWTRWVLNFDKSKQQSFLRNLLGDNAQLWSGAITLFTLALLCLSVFWFMQRKISIKRPLAVDLYEQLKSVSSYHESNLTPLQFISQVSEQFPEHKSDLDMFYSRFSAARYQGKTFSGHHRKLTMKLIKSIKTKTKRKL</sequence>
<reference evidence="4" key="2">
    <citation type="submission" date="2019-06" db="EMBL/GenBank/DDBJ databases">
        <title>Co-occurence of chitin degradation, pigmentation and bioactivity in marine Pseudoalteromonas.</title>
        <authorList>
            <person name="Sonnenschein E.C."/>
            <person name="Bech P.K."/>
        </authorList>
    </citation>
    <scope>NUCLEOTIDE SEQUENCE [LARGE SCALE GENOMIC DNA]</scope>
    <source>
        <strain evidence="4">S3790</strain>
    </source>
</reference>
<keyword evidence="1" id="KW-0472">Membrane</keyword>
<dbReference type="SUPFAM" id="SSF54001">
    <property type="entry name" value="Cysteine proteinases"/>
    <property type="match status" value="1"/>
</dbReference>